<dbReference type="CDD" id="cd24082">
    <property type="entry name" value="ASKHA_NBD_GspK-like"/>
    <property type="match status" value="1"/>
</dbReference>
<sequence>MFPLIRTMPVADESDGCNNMIEYLIGVDGGGTGTRVRVVRAASDARNEGPHGAGPLLALGHGGPSGLMHGVEQAWSAVLEALNAAFSSAGLVRPALEKMAIGLGLAGVNNKQWAADFSAKNPGFGDAVVETDAFTTLVGAHQGRPGVIIAIGTGSVGEVLTTDGKRREVGGWGFPASDEAGGAWLGMRAVTHAQQVLDGRAPGSDFARALIHFCERGCATHFDSHRDSMFAWLAGASQTSYARLAPIVVSYAESDPAARQIMLEAGQEVARIAAALDPSGQLPVALCGGLAAHLREYLPAPLLALVVKPHADAAAGALRLIDERLKGKKTC</sequence>
<reference evidence="2 3" key="4">
    <citation type="journal article" date="2010" name="Environ. Microbiol.">
        <title>The bacterial genus Collimonas: mycophagy, weathering and other adaptive solutions to life in oligotrophic soil environments.</title>
        <authorList>
            <person name="Leveau J.H."/>
            <person name="Uroz S."/>
            <person name="de Boer W."/>
        </authorList>
    </citation>
    <scope>NUCLEOTIDE SEQUENCE [LARGE SCALE GENOMIC DNA]</scope>
    <source>
        <strain evidence="2 3">Ter331</strain>
    </source>
</reference>
<reference evidence="2 3" key="5">
    <citation type="journal article" date="2011" name="ISME J.">
        <title>Dual transcriptional profiling of a bacterial/fungal confrontation: Collimonas fungivorans versus Aspergillus niger.</title>
        <authorList>
            <person name="Mela F."/>
            <person name="Fritsche K."/>
            <person name="de Boer W."/>
            <person name="van Veen J.A."/>
            <person name="de Graaff L.H."/>
            <person name="van den Berg M."/>
            <person name="Leveau J.H."/>
        </authorList>
    </citation>
    <scope>NUCLEOTIDE SEQUENCE [LARGE SCALE GENOMIC DNA]</scope>
    <source>
        <strain evidence="2 3">Ter331</strain>
    </source>
</reference>
<dbReference type="Gene3D" id="3.30.420.40">
    <property type="match status" value="2"/>
</dbReference>
<dbReference type="EC" id="2.7.1.59" evidence="2"/>
<dbReference type="KEGG" id="cfu:CFU_2985"/>
<reference evidence="2 3" key="3">
    <citation type="journal article" date="2008" name="FEMS Microbiol. Ecol.">
        <title>Identification and characterization of genes underlying chitinolysis in Collimonas fungivorans Ter331.</title>
        <authorList>
            <person name="Fritsche K."/>
            <person name="de Boer W."/>
            <person name="Gerards S."/>
            <person name="van den Berg M."/>
            <person name="van Veen J.A."/>
            <person name="Leveau J.H."/>
        </authorList>
    </citation>
    <scope>NUCLEOTIDE SEQUENCE [LARGE SCALE GENOMIC DNA]</scope>
    <source>
        <strain evidence="2 3">Ter331</strain>
    </source>
</reference>
<dbReference type="EMBL" id="CP002745">
    <property type="protein sequence ID" value="AEK62810.1"/>
    <property type="molecule type" value="Genomic_DNA"/>
</dbReference>
<dbReference type="PANTHER" id="PTHR43190">
    <property type="entry name" value="N-ACETYL-D-GLUCOSAMINE KINASE"/>
    <property type="match status" value="1"/>
</dbReference>
<dbReference type="STRING" id="1005048.CFU_2985"/>
<dbReference type="PANTHER" id="PTHR43190:SF3">
    <property type="entry name" value="N-ACETYL-D-GLUCOSAMINE KINASE"/>
    <property type="match status" value="1"/>
</dbReference>
<keyword evidence="3" id="KW-1185">Reference proteome</keyword>
<dbReference type="SUPFAM" id="SSF53067">
    <property type="entry name" value="Actin-like ATPase domain"/>
    <property type="match status" value="2"/>
</dbReference>
<dbReference type="AlphaFoldDB" id="G0A9V6"/>
<dbReference type="eggNOG" id="COG2971">
    <property type="taxonomic scope" value="Bacteria"/>
</dbReference>
<reference evidence="3" key="6">
    <citation type="submission" date="2011-05" db="EMBL/GenBank/DDBJ databases">
        <title>Complete sequence of Collimonas fungivorans Ter331.</title>
        <authorList>
            <person name="Leveau J.H."/>
        </authorList>
    </citation>
    <scope>NUCLEOTIDE SEQUENCE [LARGE SCALE GENOMIC DNA]</scope>
    <source>
        <strain evidence="3">Ter331</strain>
    </source>
</reference>
<organism evidence="2 3">
    <name type="scientific">Collimonas fungivorans (strain Ter331)</name>
    <dbReference type="NCBI Taxonomy" id="1005048"/>
    <lineage>
        <taxon>Bacteria</taxon>
        <taxon>Pseudomonadati</taxon>
        <taxon>Pseudomonadota</taxon>
        <taxon>Betaproteobacteria</taxon>
        <taxon>Burkholderiales</taxon>
        <taxon>Oxalobacteraceae</taxon>
        <taxon>Collimonas</taxon>
    </lineage>
</organism>
<dbReference type="HOGENOM" id="CLU_016274_2_0_4"/>
<dbReference type="GO" id="GO:0045127">
    <property type="term" value="F:N-acetylglucosamine kinase activity"/>
    <property type="evidence" value="ECO:0007669"/>
    <property type="project" value="UniProtKB-EC"/>
</dbReference>
<dbReference type="Pfam" id="PF01869">
    <property type="entry name" value="BcrAD_BadFG"/>
    <property type="match status" value="1"/>
</dbReference>
<name>G0A9V6_COLFT</name>
<reference evidence="2 3" key="2">
    <citation type="journal article" date="2006" name="J. Microbiol. Methods">
        <title>Genomic flank-sequencing of plasposon insertion sites for rapid identification of functional genes.</title>
        <authorList>
            <person name="Leveau J.H."/>
            <person name="Gerards S."/>
            <person name="Fritsche K."/>
            <person name="Zondag G."/>
            <person name="van Veen J.A."/>
        </authorList>
    </citation>
    <scope>NUCLEOTIDE SEQUENCE [LARGE SCALE GENOMIC DNA]</scope>
    <source>
        <strain evidence="2 3">Ter331</strain>
    </source>
</reference>
<keyword evidence="2" id="KW-0418">Kinase</keyword>
<dbReference type="InterPro" id="IPR002731">
    <property type="entry name" value="ATPase_BadF"/>
</dbReference>
<keyword evidence="2" id="KW-0808">Transferase</keyword>
<dbReference type="InterPro" id="IPR043129">
    <property type="entry name" value="ATPase_NBD"/>
</dbReference>
<dbReference type="Proteomes" id="UP000008392">
    <property type="component" value="Chromosome"/>
</dbReference>
<gene>
    <name evidence="2" type="primary">nagK1</name>
    <name evidence="2" type="ordered locus">CFU_2985</name>
</gene>
<accession>G0A9V6</accession>
<evidence type="ECO:0000313" key="3">
    <source>
        <dbReference type="Proteomes" id="UP000008392"/>
    </source>
</evidence>
<proteinExistence type="predicted"/>
<reference evidence="2 3" key="1">
    <citation type="journal article" date="2004" name="Environ. Microbiol.">
        <title>Phylogeny-function analysis of (meta)genomic libraries: screening for expression of ribosomal RNA genes by large-insert library fluorescent in situ hybridization (LIL-FISH).</title>
        <authorList>
            <person name="Leveau J.H."/>
            <person name="Gerards S."/>
            <person name="de Boer W."/>
            <person name="van Veen J.A."/>
        </authorList>
    </citation>
    <scope>NUCLEOTIDE SEQUENCE [LARGE SCALE GENOMIC DNA]</scope>
    <source>
        <strain evidence="2 3">Ter331</strain>
    </source>
</reference>
<feature type="domain" description="ATPase BadF/BadG/BcrA/BcrD type" evidence="1">
    <location>
        <begin position="25"/>
        <end position="304"/>
    </location>
</feature>
<protein>
    <submittedName>
        <fullName evidence="2">N-acetylglucosamine kinase</fullName>
        <ecNumber evidence="2">2.7.1.59</ecNumber>
    </submittedName>
</protein>
<dbReference type="InterPro" id="IPR052519">
    <property type="entry name" value="Euk-type_GlcNAc_Kinase"/>
</dbReference>
<evidence type="ECO:0000313" key="2">
    <source>
        <dbReference type="EMBL" id="AEK62810.1"/>
    </source>
</evidence>
<evidence type="ECO:0000259" key="1">
    <source>
        <dbReference type="Pfam" id="PF01869"/>
    </source>
</evidence>